<keyword evidence="1" id="KW-0472">Membrane</keyword>
<dbReference type="EMBL" id="BARU01034823">
    <property type="protein sequence ID" value="GAH68040.1"/>
    <property type="molecule type" value="Genomic_DNA"/>
</dbReference>
<reference evidence="2" key="1">
    <citation type="journal article" date="2014" name="Front. Microbiol.">
        <title>High frequency of phylogenetically diverse reductive dehalogenase-homologous genes in deep subseafloor sedimentary metagenomes.</title>
        <authorList>
            <person name="Kawai M."/>
            <person name="Futagami T."/>
            <person name="Toyoda A."/>
            <person name="Takaki Y."/>
            <person name="Nishi S."/>
            <person name="Hori S."/>
            <person name="Arai W."/>
            <person name="Tsubouchi T."/>
            <person name="Morono Y."/>
            <person name="Uchiyama I."/>
            <person name="Ito T."/>
            <person name="Fujiyama A."/>
            <person name="Inagaki F."/>
            <person name="Takami H."/>
        </authorList>
    </citation>
    <scope>NUCLEOTIDE SEQUENCE</scope>
    <source>
        <strain evidence="2">Expedition CK06-06</strain>
    </source>
</reference>
<sequence>MDVDTYFSAVMAGFEFLIALGSLIGLFGLVVGSLLLFFGGRSFKSKGLKILFISILLVVVCGFNMGIKYFRL</sequence>
<protein>
    <submittedName>
        <fullName evidence="2">Uncharacterized protein</fullName>
    </submittedName>
</protein>
<comment type="caution">
    <text evidence="2">The sequence shown here is derived from an EMBL/GenBank/DDBJ whole genome shotgun (WGS) entry which is preliminary data.</text>
</comment>
<gene>
    <name evidence="2" type="ORF">S03H2_54608</name>
</gene>
<dbReference type="AlphaFoldDB" id="X1IFL3"/>
<evidence type="ECO:0000256" key="1">
    <source>
        <dbReference type="SAM" id="Phobius"/>
    </source>
</evidence>
<evidence type="ECO:0000313" key="2">
    <source>
        <dbReference type="EMBL" id="GAH68040.1"/>
    </source>
</evidence>
<name>X1IFL3_9ZZZZ</name>
<proteinExistence type="predicted"/>
<keyword evidence="1" id="KW-1133">Transmembrane helix</keyword>
<feature type="transmembrane region" description="Helical" evidence="1">
    <location>
        <begin position="50"/>
        <end position="70"/>
    </location>
</feature>
<keyword evidence="1" id="KW-0812">Transmembrane</keyword>
<accession>X1IFL3</accession>
<feature type="transmembrane region" description="Helical" evidence="1">
    <location>
        <begin position="16"/>
        <end position="38"/>
    </location>
</feature>
<organism evidence="2">
    <name type="scientific">marine sediment metagenome</name>
    <dbReference type="NCBI Taxonomy" id="412755"/>
    <lineage>
        <taxon>unclassified sequences</taxon>
        <taxon>metagenomes</taxon>
        <taxon>ecological metagenomes</taxon>
    </lineage>
</organism>